<dbReference type="Proteomes" id="UP001500724">
    <property type="component" value="Unassembled WGS sequence"/>
</dbReference>
<dbReference type="EMBL" id="BAAAGU010000076">
    <property type="protein sequence ID" value="GAA0667787.1"/>
    <property type="molecule type" value="Genomic_DNA"/>
</dbReference>
<name>A0ABP3T0C0_9ACTN</name>
<reference evidence="2" key="1">
    <citation type="journal article" date="2019" name="Int. J. Syst. Evol. Microbiol.">
        <title>The Global Catalogue of Microorganisms (GCM) 10K type strain sequencing project: providing services to taxonomists for standard genome sequencing and annotation.</title>
        <authorList>
            <consortium name="The Broad Institute Genomics Platform"/>
            <consortium name="The Broad Institute Genome Sequencing Center for Infectious Disease"/>
            <person name="Wu L."/>
            <person name="Ma J."/>
        </authorList>
    </citation>
    <scope>NUCLEOTIDE SEQUENCE [LARGE SCALE GENOMIC DNA]</scope>
    <source>
        <strain evidence="2">JCM 10367</strain>
    </source>
</reference>
<evidence type="ECO:0000313" key="2">
    <source>
        <dbReference type="Proteomes" id="UP001500724"/>
    </source>
</evidence>
<keyword evidence="2" id="KW-1185">Reference proteome</keyword>
<sequence>MVATQLSVRVYQERQVASLAPPSGVLTPEQVEQVYNVARHRQAWRLA</sequence>
<proteinExistence type="predicted"/>
<evidence type="ECO:0000313" key="1">
    <source>
        <dbReference type="EMBL" id="GAA0667787.1"/>
    </source>
</evidence>
<protein>
    <submittedName>
        <fullName evidence="1">Uncharacterized protein</fullName>
    </submittedName>
</protein>
<gene>
    <name evidence="1" type="ORF">GCM10009535_54590</name>
</gene>
<organism evidence="1 2">
    <name type="scientific">Streptomyces thermocarboxydovorans</name>
    <dbReference type="NCBI Taxonomy" id="59298"/>
    <lineage>
        <taxon>Bacteria</taxon>
        <taxon>Bacillati</taxon>
        <taxon>Actinomycetota</taxon>
        <taxon>Actinomycetes</taxon>
        <taxon>Kitasatosporales</taxon>
        <taxon>Streptomycetaceae</taxon>
        <taxon>Streptomyces</taxon>
    </lineage>
</organism>
<accession>A0ABP3T0C0</accession>
<comment type="caution">
    <text evidence="1">The sequence shown here is derived from an EMBL/GenBank/DDBJ whole genome shotgun (WGS) entry which is preliminary data.</text>
</comment>